<name>A0ABY7GIB6_9GAMM</name>
<keyword evidence="4" id="KW-1185">Reference proteome</keyword>
<dbReference type="InterPro" id="IPR023346">
    <property type="entry name" value="Lysozyme-like_dom_sf"/>
</dbReference>
<organism evidence="3 4">
    <name type="scientific">Methylomonas rapida</name>
    <dbReference type="NCBI Taxonomy" id="2963939"/>
    <lineage>
        <taxon>Bacteria</taxon>
        <taxon>Pseudomonadati</taxon>
        <taxon>Pseudomonadota</taxon>
        <taxon>Gammaproteobacteria</taxon>
        <taxon>Methylococcales</taxon>
        <taxon>Methylococcaceae</taxon>
        <taxon>Methylomonas</taxon>
    </lineage>
</organism>
<sequence>MSFNIHHEIEQILKREGGFVNHSADRGGPTNMGITQKTLTHWLAREATVADVKKLSKQTARDIYYSQYYIKHGIDDLPELIRPIVFDMVVNSGKRGIKILQDALNCHGYACGKADGRIGPKTAAAASAAAQHMGNELIKVLVRRRVIFYEGLVKADPTQRVFLSGWINRAESFLPTDVA</sequence>
<accession>A0ABY7GIB6</accession>
<reference evidence="3" key="1">
    <citation type="submission" date="2022-11" db="EMBL/GenBank/DDBJ databases">
        <title>Methylomonas rapida sp. nov., Carotenoid-Producing Obligate Methanotrophs with High Growth Characteristics and Biotechnological Potential.</title>
        <authorList>
            <person name="Tikhonova E.N."/>
            <person name="Suleimanov R.Z."/>
            <person name="Miroshnikov K."/>
            <person name="Oshkin I.Y."/>
            <person name="Belova S.E."/>
            <person name="Danilova O.V."/>
            <person name="Ashikhmin A."/>
            <person name="Konopkin A."/>
            <person name="But S.Y."/>
            <person name="Khmelenina V.N."/>
            <person name="Kuznetsov N."/>
            <person name="Pimenov N.V."/>
            <person name="Dedysh S.N."/>
        </authorList>
    </citation>
    <scope>NUCLEOTIDE SEQUENCE</scope>
    <source>
        <strain evidence="3">MP1</strain>
    </source>
</reference>
<evidence type="ECO:0000313" key="3">
    <source>
        <dbReference type="EMBL" id="WAR44206.1"/>
    </source>
</evidence>
<protein>
    <recommendedName>
        <fullName evidence="5">Peptidoglycan domain protein</fullName>
    </recommendedName>
</protein>
<dbReference type="SUPFAM" id="SSF53955">
    <property type="entry name" value="Lysozyme-like"/>
    <property type="match status" value="1"/>
</dbReference>
<evidence type="ECO:0000259" key="2">
    <source>
        <dbReference type="Pfam" id="PF09374"/>
    </source>
</evidence>
<dbReference type="Gene3D" id="1.20.141.10">
    <property type="entry name" value="Chitosanase, subunit A, domain 1"/>
    <property type="match status" value="1"/>
</dbReference>
<dbReference type="Proteomes" id="UP001162780">
    <property type="component" value="Chromosome"/>
</dbReference>
<evidence type="ECO:0008006" key="5">
    <source>
        <dbReference type="Google" id="ProtNLM"/>
    </source>
</evidence>
<evidence type="ECO:0000259" key="1">
    <source>
        <dbReference type="Pfam" id="PF05838"/>
    </source>
</evidence>
<dbReference type="Pfam" id="PF05838">
    <property type="entry name" value="Glyco_hydro_108"/>
    <property type="match status" value="1"/>
</dbReference>
<dbReference type="InterPro" id="IPR008565">
    <property type="entry name" value="TtsA-like_GH18_dom"/>
</dbReference>
<feature type="domain" description="TtsA-like Glycoside hydrolase family 108" evidence="1">
    <location>
        <begin position="10"/>
        <end position="93"/>
    </location>
</feature>
<dbReference type="RefSeq" id="WP_255189184.1">
    <property type="nucleotide sequence ID" value="NZ_CP113517.1"/>
</dbReference>
<dbReference type="EMBL" id="CP113517">
    <property type="protein sequence ID" value="WAR44206.1"/>
    <property type="molecule type" value="Genomic_DNA"/>
</dbReference>
<dbReference type="CDD" id="cd13926">
    <property type="entry name" value="N-acetylmuramidase_GH108"/>
    <property type="match status" value="1"/>
</dbReference>
<gene>
    <name evidence="3" type="ORF">NM686_017785</name>
</gene>
<proteinExistence type="predicted"/>
<dbReference type="InterPro" id="IPR018537">
    <property type="entry name" value="Peptidoglycan-bd_3"/>
</dbReference>
<dbReference type="Pfam" id="PF09374">
    <property type="entry name" value="PG_binding_3"/>
    <property type="match status" value="1"/>
</dbReference>
<evidence type="ECO:0000313" key="4">
    <source>
        <dbReference type="Proteomes" id="UP001162780"/>
    </source>
</evidence>
<feature type="domain" description="Peptidoglycan binding" evidence="2">
    <location>
        <begin position="96"/>
        <end position="171"/>
    </location>
</feature>